<dbReference type="EMBL" id="FUYZ01000002">
    <property type="protein sequence ID" value="SKB71155.1"/>
    <property type="molecule type" value="Genomic_DNA"/>
</dbReference>
<feature type="chain" id="PRO_5013069490" description="Lipoprotein" evidence="1">
    <location>
        <begin position="31"/>
        <end position="137"/>
    </location>
</feature>
<evidence type="ECO:0000313" key="2">
    <source>
        <dbReference type="EMBL" id="SKB71155.1"/>
    </source>
</evidence>
<feature type="signal peptide" evidence="1">
    <location>
        <begin position="1"/>
        <end position="30"/>
    </location>
</feature>
<reference evidence="2 3" key="1">
    <citation type="submission" date="2017-02" db="EMBL/GenBank/DDBJ databases">
        <authorList>
            <person name="Peterson S.W."/>
        </authorList>
    </citation>
    <scope>NUCLEOTIDE SEQUENCE [LARGE SCALE GENOMIC DNA]</scope>
    <source>
        <strain evidence="2 3">DSM 22323</strain>
    </source>
</reference>
<dbReference type="PROSITE" id="PS51257">
    <property type="entry name" value="PROKAR_LIPOPROTEIN"/>
    <property type="match status" value="1"/>
</dbReference>
<proteinExistence type="predicted"/>
<protein>
    <recommendedName>
        <fullName evidence="4">Lipoprotein</fullName>
    </recommendedName>
</protein>
<gene>
    <name evidence="2" type="ORF">SAMN05660477_00732</name>
</gene>
<keyword evidence="1" id="KW-0732">Signal</keyword>
<name>A0A1T5DHE7_9FLAO</name>
<evidence type="ECO:0008006" key="4">
    <source>
        <dbReference type="Google" id="ProtNLM"/>
    </source>
</evidence>
<accession>A0A1T5DHE7</accession>
<keyword evidence="3" id="KW-1185">Reference proteome</keyword>
<dbReference type="AlphaFoldDB" id="A0A1T5DHE7"/>
<evidence type="ECO:0000313" key="3">
    <source>
        <dbReference type="Proteomes" id="UP000191112"/>
    </source>
</evidence>
<organism evidence="2 3">
    <name type="scientific">Soonwooa buanensis</name>
    <dbReference type="NCBI Taxonomy" id="619805"/>
    <lineage>
        <taxon>Bacteria</taxon>
        <taxon>Pseudomonadati</taxon>
        <taxon>Bacteroidota</taxon>
        <taxon>Flavobacteriia</taxon>
        <taxon>Flavobacteriales</taxon>
        <taxon>Weeksellaceae</taxon>
        <taxon>Chryseobacterium group</taxon>
        <taxon>Soonwooa</taxon>
    </lineage>
</organism>
<dbReference type="STRING" id="619805.SAMN05660477_00732"/>
<dbReference type="RefSeq" id="WP_144038285.1">
    <property type="nucleotide sequence ID" value="NZ_FUYZ01000002.1"/>
</dbReference>
<dbReference type="OrthoDB" id="1270789at2"/>
<sequence length="137" mass="14899">MTKQLLKIGSKNSILMVASLSILFSLMSCETVVDNLIDNIGNNHQQNNYTSRYMGNWVGTYTGAESGNVTFKVSKDGTIYGNYGTADEIIVGSVLDDGGLLSVLSVNSGFHLYGNLNQNSGTWKKGDKTGTWTFKKQ</sequence>
<dbReference type="Proteomes" id="UP000191112">
    <property type="component" value="Unassembled WGS sequence"/>
</dbReference>
<evidence type="ECO:0000256" key="1">
    <source>
        <dbReference type="SAM" id="SignalP"/>
    </source>
</evidence>